<evidence type="ECO:0000256" key="1">
    <source>
        <dbReference type="ARBA" id="ARBA00004651"/>
    </source>
</evidence>
<keyword evidence="3" id="KW-1003">Cell membrane</keyword>
<name>A0A417Z3Y0_9MICO</name>
<dbReference type="InterPro" id="IPR000390">
    <property type="entry name" value="Small_drug/metabolite_transptr"/>
</dbReference>
<feature type="transmembrane region" description="Helical" evidence="8">
    <location>
        <begin position="33"/>
        <end position="50"/>
    </location>
</feature>
<evidence type="ECO:0000256" key="7">
    <source>
        <dbReference type="RuleBase" id="RU003942"/>
    </source>
</evidence>
<evidence type="ECO:0000313" key="9">
    <source>
        <dbReference type="EMBL" id="RHW45177.1"/>
    </source>
</evidence>
<dbReference type="GO" id="GO:0022857">
    <property type="term" value="F:transmembrane transporter activity"/>
    <property type="evidence" value="ECO:0007669"/>
    <property type="project" value="InterPro"/>
</dbReference>
<evidence type="ECO:0000256" key="8">
    <source>
        <dbReference type="SAM" id="Phobius"/>
    </source>
</evidence>
<keyword evidence="5 8" id="KW-1133">Transmembrane helix</keyword>
<keyword evidence="6 8" id="KW-0472">Membrane</keyword>
<dbReference type="SUPFAM" id="SSF103481">
    <property type="entry name" value="Multidrug resistance efflux transporter EmrE"/>
    <property type="match status" value="1"/>
</dbReference>
<keyword evidence="4 7" id="KW-0812">Transmembrane</keyword>
<gene>
    <name evidence="9" type="ORF">D1832_10015</name>
</gene>
<dbReference type="EMBL" id="QWLM01000011">
    <property type="protein sequence ID" value="RHW45177.1"/>
    <property type="molecule type" value="Genomic_DNA"/>
</dbReference>
<comment type="similarity">
    <text evidence="7">Belongs to the drug/metabolite transporter (DMT) superfamily. Small multidrug resistance (SMR) (TC 2.A.7.1) family.</text>
</comment>
<protein>
    <submittedName>
        <fullName evidence="9">QacE family quaternary ammonium compound efflux SMR transporter</fullName>
    </submittedName>
</protein>
<sequence length="104" mass="10568">MAWVILVVSGAMEAVWATALGKSEGFSKLGPSVVFVIGCALSMFGLAVAMKSLPVGTAYAVWVGIGAVLTVAYAMATGDEPVSIAKIVLLLGIIGCVIGLKVLR</sequence>
<comment type="subcellular location">
    <subcellularLocation>
        <location evidence="1 7">Cell membrane</location>
        <topology evidence="1 7">Multi-pass membrane protein</topology>
    </subcellularLocation>
</comment>
<feature type="transmembrane region" description="Helical" evidence="8">
    <location>
        <begin position="57"/>
        <end position="76"/>
    </location>
</feature>
<comment type="caution">
    <text evidence="9">The sequence shown here is derived from an EMBL/GenBank/DDBJ whole genome shotgun (WGS) entry which is preliminary data.</text>
</comment>
<dbReference type="PANTHER" id="PTHR30561:SF0">
    <property type="entry name" value="GUANIDINIUM EXPORTER"/>
    <property type="match status" value="1"/>
</dbReference>
<organism evidence="9 10">
    <name type="scientific">Dermacoccus abyssi</name>
    <dbReference type="NCBI Taxonomy" id="322596"/>
    <lineage>
        <taxon>Bacteria</taxon>
        <taxon>Bacillati</taxon>
        <taxon>Actinomycetota</taxon>
        <taxon>Actinomycetes</taxon>
        <taxon>Micrococcales</taxon>
        <taxon>Dermacoccaceae</taxon>
        <taxon>Dermacoccus</taxon>
    </lineage>
</organism>
<dbReference type="GO" id="GO:0005886">
    <property type="term" value="C:plasma membrane"/>
    <property type="evidence" value="ECO:0007669"/>
    <property type="project" value="UniProtKB-SubCell"/>
</dbReference>
<dbReference type="Gene3D" id="1.10.3730.20">
    <property type="match status" value="1"/>
</dbReference>
<dbReference type="PANTHER" id="PTHR30561">
    <property type="entry name" value="SMR FAMILY PROTON-DEPENDENT DRUG EFFLUX TRANSPORTER SUGE"/>
    <property type="match status" value="1"/>
</dbReference>
<dbReference type="InterPro" id="IPR037185">
    <property type="entry name" value="EmrE-like"/>
</dbReference>
<evidence type="ECO:0000313" key="10">
    <source>
        <dbReference type="Proteomes" id="UP000285376"/>
    </source>
</evidence>
<dbReference type="RefSeq" id="WP_118913748.1">
    <property type="nucleotide sequence ID" value="NZ_CBCRVH010000011.1"/>
</dbReference>
<dbReference type="AlphaFoldDB" id="A0A417Z3Y0"/>
<evidence type="ECO:0000256" key="4">
    <source>
        <dbReference type="ARBA" id="ARBA00022692"/>
    </source>
</evidence>
<dbReference type="Pfam" id="PF00893">
    <property type="entry name" value="Multi_Drug_Res"/>
    <property type="match status" value="1"/>
</dbReference>
<dbReference type="InterPro" id="IPR045324">
    <property type="entry name" value="Small_multidrug_res"/>
</dbReference>
<evidence type="ECO:0000256" key="2">
    <source>
        <dbReference type="ARBA" id="ARBA00022448"/>
    </source>
</evidence>
<evidence type="ECO:0000256" key="5">
    <source>
        <dbReference type="ARBA" id="ARBA00022989"/>
    </source>
</evidence>
<evidence type="ECO:0000256" key="3">
    <source>
        <dbReference type="ARBA" id="ARBA00022475"/>
    </source>
</evidence>
<evidence type="ECO:0000256" key="6">
    <source>
        <dbReference type="ARBA" id="ARBA00023136"/>
    </source>
</evidence>
<proteinExistence type="inferred from homology"/>
<accession>A0A417Z3Y0</accession>
<feature type="transmembrane region" description="Helical" evidence="8">
    <location>
        <begin position="82"/>
        <end position="103"/>
    </location>
</feature>
<keyword evidence="2" id="KW-0813">Transport</keyword>
<reference evidence="9 10" key="1">
    <citation type="submission" date="2018-08" db="EMBL/GenBank/DDBJ databases">
        <title>Whole genome sequence analysis of Dermacoccus abyssi bacteria isolated from Deep Mariana trench Micromonospora spp reveals genes involved in the environmental adaptation and production of secondary metabolites.</title>
        <authorList>
            <person name="Abdel-Mageed W.M."/>
            <person name="Lehri B."/>
            <person name="Nouioui I."/>
            <person name="Goodfellow I."/>
            <person name="Jaspars M."/>
            <person name="Karlyshev A."/>
        </authorList>
    </citation>
    <scope>NUCLEOTIDE SEQUENCE [LARGE SCALE GENOMIC DNA]</scope>
    <source>
        <strain evidence="9 10">MT1.1</strain>
    </source>
</reference>
<dbReference type="Proteomes" id="UP000285376">
    <property type="component" value="Unassembled WGS sequence"/>
</dbReference>